<proteinExistence type="predicted"/>
<evidence type="ECO:0000256" key="2">
    <source>
        <dbReference type="ARBA" id="ARBA00022525"/>
    </source>
</evidence>
<dbReference type="EMBL" id="JAUYVI010000006">
    <property type="protein sequence ID" value="MDQ7249856.1"/>
    <property type="molecule type" value="Genomic_DNA"/>
</dbReference>
<keyword evidence="2" id="KW-0964">Secreted</keyword>
<evidence type="ECO:0008006" key="5">
    <source>
        <dbReference type="Google" id="ProtNLM"/>
    </source>
</evidence>
<dbReference type="Proteomes" id="UP001230156">
    <property type="component" value="Unassembled WGS sequence"/>
</dbReference>
<dbReference type="Pfam" id="PF00353">
    <property type="entry name" value="HemolysinCabind"/>
    <property type="match status" value="11"/>
</dbReference>
<dbReference type="PROSITE" id="PS00330">
    <property type="entry name" value="HEMOLYSIN_CALCIUM"/>
    <property type="match status" value="8"/>
</dbReference>
<comment type="caution">
    <text evidence="3">The sequence shown here is derived from an EMBL/GenBank/DDBJ whole genome shotgun (WGS) entry which is preliminary data.</text>
</comment>
<dbReference type="InterPro" id="IPR011049">
    <property type="entry name" value="Serralysin-like_metalloprot_C"/>
</dbReference>
<dbReference type="InterPro" id="IPR050557">
    <property type="entry name" value="RTX_toxin/Mannuronan_C5-epim"/>
</dbReference>
<name>A0ABU0YQ53_9PROT</name>
<dbReference type="PANTHER" id="PTHR38340:SF1">
    <property type="entry name" value="S-LAYER PROTEIN"/>
    <property type="match status" value="1"/>
</dbReference>
<gene>
    <name evidence="3" type="ORF">Q8A70_19360</name>
</gene>
<organism evidence="3 4">
    <name type="scientific">Dongia sedimenti</name>
    <dbReference type="NCBI Taxonomy" id="3064282"/>
    <lineage>
        <taxon>Bacteria</taxon>
        <taxon>Pseudomonadati</taxon>
        <taxon>Pseudomonadota</taxon>
        <taxon>Alphaproteobacteria</taxon>
        <taxon>Rhodospirillales</taxon>
        <taxon>Dongiaceae</taxon>
        <taxon>Dongia</taxon>
    </lineage>
</organism>
<dbReference type="RefSeq" id="WP_379958338.1">
    <property type="nucleotide sequence ID" value="NZ_JAUYVI010000006.1"/>
</dbReference>
<evidence type="ECO:0000313" key="4">
    <source>
        <dbReference type="Proteomes" id="UP001230156"/>
    </source>
</evidence>
<comment type="subcellular location">
    <subcellularLocation>
        <location evidence="1">Secreted</location>
    </subcellularLocation>
</comment>
<dbReference type="PANTHER" id="PTHR38340">
    <property type="entry name" value="S-LAYER PROTEIN"/>
    <property type="match status" value="1"/>
</dbReference>
<dbReference type="PRINTS" id="PR00313">
    <property type="entry name" value="CABNDNGRPT"/>
</dbReference>
<dbReference type="SUPFAM" id="SSF51120">
    <property type="entry name" value="beta-Roll"/>
    <property type="match status" value="6"/>
</dbReference>
<evidence type="ECO:0000313" key="3">
    <source>
        <dbReference type="EMBL" id="MDQ7249856.1"/>
    </source>
</evidence>
<dbReference type="InterPro" id="IPR018511">
    <property type="entry name" value="Hemolysin-typ_Ca-bd_CS"/>
</dbReference>
<dbReference type="InterPro" id="IPR001343">
    <property type="entry name" value="Hemolysn_Ca-bd"/>
</dbReference>
<evidence type="ECO:0000256" key="1">
    <source>
        <dbReference type="ARBA" id="ARBA00004613"/>
    </source>
</evidence>
<protein>
    <recommendedName>
        <fullName evidence="5">Calcium-binding protein</fullName>
    </recommendedName>
</protein>
<accession>A0ABU0YQ53</accession>
<dbReference type="Gene3D" id="2.150.10.10">
    <property type="entry name" value="Serralysin-like metalloprotease, C-terminal"/>
    <property type="match status" value="5"/>
</dbReference>
<sequence>MAIINGTNAGDFIDGTNDGDTIFGFNGDDTITGGRGNDFAILGKGNDRFVWNPGDGSDTVLGEAGFDTLEFTGANIAEQFEIRADGANAQLTRNVAAITMALDSVERIDLATLGGADTVHVGDMSGSKTSQVAIDLGDFNGTGGDGAADTVIADGREKNDNIHVTADGFGVTVSGMAASVTLAHAEAADMLVVNALGGNDTIDAGGMQAATVRLTLDGGAGNDKITGGDGADVILGGDGNDTVVGGRGNDVAFLGEGDDRFTWSSGDGNDTIEGQGGVDTVRFNGAAAGETIQVIANGGRVLLTDSLDGVSMDLNQVEKVDIRAEKGADAVTIGDLTGTGVTNVAVDLGSDGDADKVTVNGTLDADTIKIASSGSSVTVSGLSAEVTLAHVGADDSLTINADRGDDVIDASKLGANRVDLTINGGAGNDIITGSAGDDVINGGQGSDTALGGAGNDRFLWNPGDGSDTLNGQAGFDTLAFNGANIAEVINLSANGTHATFTRNVAAITMDLESIERIEFKALGGADAITIGDLTGTGIKQVALDLGGSTGGGDGAVDTVSVDFSNAKDVIKITQGADGVVTVASAAETVTIANAEAGDGLIVKALGGNDTLDASALKDGFMAVTLDGGAGNDLIFGSAGADVLIGGDGNDTVTWSVGSGKDVIDGGADFDSLVLNGSTGDDAIQVFDALNGKLAVSADGEQLDVSNMENVRIDAKGGADTVTIGDLSNTNVETVTVDLGAGKSCGAGDGKLDTVTVNTAAAGEVMTIVTQGHETVITNAATFQTIEIDNADLTDVLKIQGSLGNDVILATGLSGMALQINAGGGNDTIFAGAGDDVISGGQGSDVVQMGAGNDRFIWNPGDGSDSVDGQAGTDTLEFHGANIAEEINILADGKHAEMTRNVAAITMHLDNVERIEFSALGGADNIHVHDMSGTAVKQVAIDLGSNAGTGDGAFDTVTVDGSAGNDHVTIASANGAVTITGLPAQVSVSHGELDDEIVVNGNGGNDTIDASGLQSGNAHLHLDGGAGNDTLTGGQDGDLIFGGDGHDLLKGGAGSDTIDGGQGDDTIFGGLGDDVLGGGDGADTFVYTGLLDGHDLIEGFTGEDRLDLTKLFDNLGVAAGDREGRVSITDNGFGDVNVTVDADGNTANGFEHVVATIHTTTPITVGHEVVVNG</sequence>
<keyword evidence="4" id="KW-1185">Reference proteome</keyword>
<reference evidence="4" key="1">
    <citation type="submission" date="2023-08" db="EMBL/GenBank/DDBJ databases">
        <title>Rhodospirillaceae gen. nov., a novel taxon isolated from the Yangtze River Yuezi River estuary sludge.</title>
        <authorList>
            <person name="Ruan L."/>
        </authorList>
    </citation>
    <scope>NUCLEOTIDE SEQUENCE [LARGE SCALE GENOMIC DNA]</scope>
    <source>
        <strain evidence="4">R-7</strain>
    </source>
</reference>